<gene>
    <name evidence="11" type="ORF">MNBD_NITROSPINAE03-909</name>
</gene>
<keyword evidence="4 10" id="KW-0812">Transmembrane</keyword>
<dbReference type="GO" id="GO:0043772">
    <property type="term" value="F:acyl-phosphate glycerol-3-phosphate acyltransferase activity"/>
    <property type="evidence" value="ECO:0007669"/>
    <property type="project" value="InterPro"/>
</dbReference>
<keyword evidence="8" id="KW-0594">Phospholipid biosynthesis</keyword>
<keyword evidence="5 10" id="KW-1133">Transmembrane helix</keyword>
<sequence>MSSLAAALVASYLAGSIPTALIAGRIVGKIDIREAGSGNAGATNVYRLFGLKPYLVTLGVDIFKGYAAVVFIAPYGAGIVTEGRTALLCGVLAILGHIWTVFARFKGGKGVATGGGVMLGLAPWAALAAVGVYLAVTFTTKYVSLGSMLAALSLPIFILLIEPGAGRLVLIIAFGLAALIIYTHRSNIRKLVRGEEGKTDFFARHGDIK</sequence>
<dbReference type="PANTHER" id="PTHR30309">
    <property type="entry name" value="INNER MEMBRANE PROTEIN YGIH"/>
    <property type="match status" value="1"/>
</dbReference>
<evidence type="ECO:0000256" key="8">
    <source>
        <dbReference type="ARBA" id="ARBA00023209"/>
    </source>
</evidence>
<dbReference type="GO" id="GO:0008654">
    <property type="term" value="P:phospholipid biosynthetic process"/>
    <property type="evidence" value="ECO:0007669"/>
    <property type="project" value="UniProtKB-KW"/>
</dbReference>
<evidence type="ECO:0000256" key="9">
    <source>
        <dbReference type="ARBA" id="ARBA00023264"/>
    </source>
</evidence>
<keyword evidence="6" id="KW-0443">Lipid metabolism</keyword>
<accession>A0A3B1D5Y3</accession>
<keyword evidence="1" id="KW-1003">Cell membrane</keyword>
<dbReference type="AlphaFoldDB" id="A0A3B1D5Y3"/>
<dbReference type="PANTHER" id="PTHR30309:SF0">
    <property type="entry name" value="GLYCEROL-3-PHOSPHATE ACYLTRANSFERASE-RELATED"/>
    <property type="match status" value="1"/>
</dbReference>
<evidence type="ECO:0000256" key="10">
    <source>
        <dbReference type="SAM" id="Phobius"/>
    </source>
</evidence>
<evidence type="ECO:0000256" key="7">
    <source>
        <dbReference type="ARBA" id="ARBA00023136"/>
    </source>
</evidence>
<dbReference type="Pfam" id="PF02660">
    <property type="entry name" value="G3P_acyltransf"/>
    <property type="match status" value="1"/>
</dbReference>
<keyword evidence="2" id="KW-0444">Lipid biosynthesis</keyword>
<protein>
    <submittedName>
        <fullName evidence="11">Acyl-phosphate:glycerol-3-phosphate O-acyltransferase PlsY</fullName>
    </submittedName>
</protein>
<keyword evidence="11" id="KW-0012">Acyltransferase</keyword>
<dbReference type="NCBIfam" id="TIGR00023">
    <property type="entry name" value="glycerol-3-phosphate 1-O-acyltransferase PlsY"/>
    <property type="match status" value="1"/>
</dbReference>
<feature type="transmembrane region" description="Helical" evidence="10">
    <location>
        <begin position="111"/>
        <end position="135"/>
    </location>
</feature>
<feature type="transmembrane region" description="Helical" evidence="10">
    <location>
        <begin position="167"/>
        <end position="183"/>
    </location>
</feature>
<keyword evidence="3 11" id="KW-0808">Transferase</keyword>
<dbReference type="InterPro" id="IPR003811">
    <property type="entry name" value="G3P_acylTferase_PlsY"/>
</dbReference>
<reference evidence="11" key="1">
    <citation type="submission" date="2018-06" db="EMBL/GenBank/DDBJ databases">
        <authorList>
            <person name="Zhirakovskaya E."/>
        </authorList>
    </citation>
    <scope>NUCLEOTIDE SEQUENCE</scope>
</reference>
<dbReference type="GO" id="GO:0005886">
    <property type="term" value="C:plasma membrane"/>
    <property type="evidence" value="ECO:0007669"/>
    <property type="project" value="InterPro"/>
</dbReference>
<evidence type="ECO:0000256" key="2">
    <source>
        <dbReference type="ARBA" id="ARBA00022516"/>
    </source>
</evidence>
<dbReference type="EMBL" id="UOGB01000287">
    <property type="protein sequence ID" value="VAX24137.1"/>
    <property type="molecule type" value="Genomic_DNA"/>
</dbReference>
<dbReference type="SMART" id="SM01207">
    <property type="entry name" value="G3P_acyltransf"/>
    <property type="match status" value="1"/>
</dbReference>
<evidence type="ECO:0000256" key="1">
    <source>
        <dbReference type="ARBA" id="ARBA00022475"/>
    </source>
</evidence>
<evidence type="ECO:0000256" key="4">
    <source>
        <dbReference type="ARBA" id="ARBA00022692"/>
    </source>
</evidence>
<evidence type="ECO:0000256" key="5">
    <source>
        <dbReference type="ARBA" id="ARBA00022989"/>
    </source>
</evidence>
<evidence type="ECO:0000256" key="6">
    <source>
        <dbReference type="ARBA" id="ARBA00023098"/>
    </source>
</evidence>
<organism evidence="11">
    <name type="scientific">hydrothermal vent metagenome</name>
    <dbReference type="NCBI Taxonomy" id="652676"/>
    <lineage>
        <taxon>unclassified sequences</taxon>
        <taxon>metagenomes</taxon>
        <taxon>ecological metagenomes</taxon>
    </lineage>
</organism>
<feature type="transmembrane region" description="Helical" evidence="10">
    <location>
        <begin position="85"/>
        <end position="105"/>
    </location>
</feature>
<name>A0A3B1D5Y3_9ZZZZ</name>
<feature type="transmembrane region" description="Helical" evidence="10">
    <location>
        <begin position="142"/>
        <end position="161"/>
    </location>
</feature>
<feature type="transmembrane region" description="Helical" evidence="10">
    <location>
        <begin position="54"/>
        <end position="73"/>
    </location>
</feature>
<dbReference type="HAMAP" id="MF_01043">
    <property type="entry name" value="PlsY"/>
    <property type="match status" value="1"/>
</dbReference>
<keyword evidence="9" id="KW-1208">Phospholipid metabolism</keyword>
<keyword evidence="7 10" id="KW-0472">Membrane</keyword>
<evidence type="ECO:0000256" key="3">
    <source>
        <dbReference type="ARBA" id="ARBA00022679"/>
    </source>
</evidence>
<proteinExistence type="inferred from homology"/>
<evidence type="ECO:0000313" key="11">
    <source>
        <dbReference type="EMBL" id="VAX24137.1"/>
    </source>
</evidence>